<protein>
    <submittedName>
        <fullName evidence="1">Uncharacterized protein</fullName>
    </submittedName>
</protein>
<name>G3IKM3_CRIGR</name>
<accession>G3IKM3</accession>
<proteinExistence type="predicted"/>
<dbReference type="Proteomes" id="UP000001075">
    <property type="component" value="Unassembled WGS sequence"/>
</dbReference>
<evidence type="ECO:0000313" key="1">
    <source>
        <dbReference type="EMBL" id="EGW00735.1"/>
    </source>
</evidence>
<organism evidence="1 2">
    <name type="scientific">Cricetulus griseus</name>
    <name type="common">Chinese hamster</name>
    <name type="synonym">Cricetulus barabensis griseus</name>
    <dbReference type="NCBI Taxonomy" id="10029"/>
    <lineage>
        <taxon>Eukaryota</taxon>
        <taxon>Metazoa</taxon>
        <taxon>Chordata</taxon>
        <taxon>Craniata</taxon>
        <taxon>Vertebrata</taxon>
        <taxon>Euteleostomi</taxon>
        <taxon>Mammalia</taxon>
        <taxon>Eutheria</taxon>
        <taxon>Euarchontoglires</taxon>
        <taxon>Glires</taxon>
        <taxon>Rodentia</taxon>
        <taxon>Myomorpha</taxon>
        <taxon>Muroidea</taxon>
        <taxon>Cricetidae</taxon>
        <taxon>Cricetinae</taxon>
        <taxon>Cricetulus</taxon>
    </lineage>
</organism>
<dbReference type="EMBL" id="JH003679">
    <property type="protein sequence ID" value="EGW00735.1"/>
    <property type="molecule type" value="Genomic_DNA"/>
</dbReference>
<evidence type="ECO:0000313" key="2">
    <source>
        <dbReference type="Proteomes" id="UP000001075"/>
    </source>
</evidence>
<dbReference type="InParanoid" id="G3IKM3"/>
<sequence length="70" mass="8357">MICPMYSRNQSRNYKQHYIISALVNLFLTTFHSKSLYALRVLELSRLCNHLFRINLSVDNYLKGDLFERS</sequence>
<gene>
    <name evidence="1" type="ORF">I79_024426</name>
</gene>
<dbReference type="AlphaFoldDB" id="G3IKM3"/>
<reference evidence="2" key="1">
    <citation type="journal article" date="2011" name="Nat. Biotechnol.">
        <title>The genomic sequence of the Chinese hamster ovary (CHO)-K1 cell line.</title>
        <authorList>
            <person name="Xu X."/>
            <person name="Nagarajan H."/>
            <person name="Lewis N.E."/>
            <person name="Pan S."/>
            <person name="Cai Z."/>
            <person name="Liu X."/>
            <person name="Chen W."/>
            <person name="Xie M."/>
            <person name="Wang W."/>
            <person name="Hammond S."/>
            <person name="Andersen M.R."/>
            <person name="Neff N."/>
            <person name="Passarelli B."/>
            <person name="Koh W."/>
            <person name="Fan H.C."/>
            <person name="Wang J."/>
            <person name="Gui Y."/>
            <person name="Lee K.H."/>
            <person name="Betenbaugh M.J."/>
            <person name="Quake S.R."/>
            <person name="Famili I."/>
            <person name="Palsson B.O."/>
            <person name="Wang J."/>
        </authorList>
    </citation>
    <scope>NUCLEOTIDE SEQUENCE [LARGE SCALE GENOMIC DNA]</scope>
    <source>
        <strain evidence="2">CHO K1 cell line</strain>
    </source>
</reference>